<dbReference type="GO" id="GO:0046513">
    <property type="term" value="P:ceramide biosynthetic process"/>
    <property type="evidence" value="ECO:0007669"/>
    <property type="project" value="TreeGrafter"/>
</dbReference>
<dbReference type="PROSITE" id="PS50922">
    <property type="entry name" value="TLC"/>
    <property type="match status" value="1"/>
</dbReference>
<evidence type="ECO:0000259" key="8">
    <source>
        <dbReference type="PROSITE" id="PS50922"/>
    </source>
</evidence>
<reference evidence="9" key="1">
    <citation type="submission" date="2019-03" db="EMBL/GenBank/DDBJ databases">
        <title>Genome sequencing and reference-guided assembly of Black Bengal Goat (Capra hircus).</title>
        <authorList>
            <person name="Siddiki A.Z."/>
            <person name="Baten A."/>
            <person name="Billah M."/>
            <person name="Alam M.A.U."/>
            <person name="Shawrob K.S.M."/>
            <person name="Saha S."/>
            <person name="Chowdhury M."/>
            <person name="Rahman A.H."/>
            <person name="Stear M."/>
            <person name="Miah G."/>
            <person name="Das G.B."/>
            <person name="Hossain M.M."/>
            <person name="Kumkum M."/>
            <person name="Islam M.S."/>
            <person name="Mollah A.M."/>
            <person name="Ahsan A."/>
            <person name="Tusar F."/>
            <person name="Khan M.K.I."/>
        </authorList>
    </citation>
    <scope>NUCLEOTIDE SEQUENCE [LARGE SCALE GENOMIC DNA]</scope>
</reference>
<dbReference type="PANTHER" id="PTHR13439">
    <property type="entry name" value="CT120 PROTEIN"/>
    <property type="match status" value="1"/>
</dbReference>
<reference evidence="9" key="2">
    <citation type="submission" date="2025-08" db="UniProtKB">
        <authorList>
            <consortium name="Ensembl"/>
        </authorList>
    </citation>
    <scope>IDENTIFICATION</scope>
</reference>
<feature type="domain" description="TLC" evidence="8">
    <location>
        <begin position="34"/>
        <end position="178"/>
    </location>
</feature>
<evidence type="ECO:0000313" key="9">
    <source>
        <dbReference type="Ensembl" id="ENSCHIP00010039640.1"/>
    </source>
</evidence>
<feature type="region of interest" description="Disordered" evidence="6">
    <location>
        <begin position="258"/>
        <end position="284"/>
    </location>
</feature>
<evidence type="ECO:0000256" key="5">
    <source>
        <dbReference type="PROSITE-ProRule" id="PRU00205"/>
    </source>
</evidence>
<keyword evidence="4 5" id="KW-0472">Membrane</keyword>
<dbReference type="InterPro" id="IPR006634">
    <property type="entry name" value="TLC-dom"/>
</dbReference>
<organism evidence="9">
    <name type="scientific">Capra hircus</name>
    <name type="common">Goat</name>
    <dbReference type="NCBI Taxonomy" id="9925"/>
    <lineage>
        <taxon>Eukaryota</taxon>
        <taxon>Metazoa</taxon>
        <taxon>Chordata</taxon>
        <taxon>Craniata</taxon>
        <taxon>Vertebrata</taxon>
        <taxon>Euteleostomi</taxon>
        <taxon>Mammalia</taxon>
        <taxon>Eutheria</taxon>
        <taxon>Laurasiatheria</taxon>
        <taxon>Artiodactyla</taxon>
        <taxon>Ruminantia</taxon>
        <taxon>Pecora</taxon>
        <taxon>Bovidae</taxon>
        <taxon>Caprinae</taxon>
        <taxon>Capra</taxon>
    </lineage>
</organism>
<evidence type="ECO:0000256" key="6">
    <source>
        <dbReference type="SAM" id="MobiDB-lite"/>
    </source>
</evidence>
<name>A0A8C2S7A0_CAPHI</name>
<evidence type="ECO:0000256" key="7">
    <source>
        <dbReference type="SAM" id="Phobius"/>
    </source>
</evidence>
<comment type="subcellular location">
    <subcellularLocation>
        <location evidence="1">Membrane</location>
        <topology evidence="1">Multi-pass membrane protein</topology>
    </subcellularLocation>
</comment>
<evidence type="ECO:0000256" key="2">
    <source>
        <dbReference type="ARBA" id="ARBA00022692"/>
    </source>
</evidence>
<feature type="compositionally biased region" description="Acidic residues" evidence="6">
    <location>
        <begin position="259"/>
        <end position="271"/>
    </location>
</feature>
<sequence>MLTPMVAGGVVFPGLFLLSKNTLQRLPQLRWEEADAVIVSARLVSSVQAVMASTAGYIVSTSCKHIIDDQHWLSSAYTQFAVPYFIYDIYAMFLCHWHKHQVKGHGGDEGSTRAPGSTWAVARGYLHKEFLMVLHHAVMVLVCFPLSVVWRQGKGDFFLGCLLMAEVSTPFVCLGKILIQGCFMRGRRGDRMAINIQEHMAINVCPGPIRPIRQISDYFPRRGPGLEVGGGGFGEAPAHLAPLALAPPAALLGATTPEEGAEVDSYDSDDTSESRGFKGPGHSWGPPGWWEGPGLCWGWGGGGH</sequence>
<dbReference type="SMART" id="SM00724">
    <property type="entry name" value="TLC"/>
    <property type="match status" value="1"/>
</dbReference>
<dbReference type="PANTHER" id="PTHR13439:SF15">
    <property type="entry name" value="CERAMIDE SYNTHASE"/>
    <property type="match status" value="1"/>
</dbReference>
<accession>A0A8C2S7A0</accession>
<feature type="transmembrane region" description="Helical" evidence="7">
    <location>
        <begin position="130"/>
        <end position="151"/>
    </location>
</feature>
<dbReference type="AlphaFoldDB" id="A0A8C2S7A0"/>
<evidence type="ECO:0000256" key="3">
    <source>
        <dbReference type="ARBA" id="ARBA00022989"/>
    </source>
</evidence>
<dbReference type="GO" id="GO:0005783">
    <property type="term" value="C:endoplasmic reticulum"/>
    <property type="evidence" value="ECO:0007669"/>
    <property type="project" value="TreeGrafter"/>
</dbReference>
<proteinExistence type="predicted"/>
<evidence type="ECO:0000256" key="1">
    <source>
        <dbReference type="ARBA" id="ARBA00004141"/>
    </source>
</evidence>
<dbReference type="InterPro" id="IPR050846">
    <property type="entry name" value="TLCD"/>
</dbReference>
<evidence type="ECO:0000256" key="4">
    <source>
        <dbReference type="ARBA" id="ARBA00023136"/>
    </source>
</evidence>
<protein>
    <recommendedName>
        <fullName evidence="8">TLC domain-containing protein</fullName>
    </recommendedName>
</protein>
<dbReference type="GO" id="GO:0016020">
    <property type="term" value="C:membrane"/>
    <property type="evidence" value="ECO:0007669"/>
    <property type="project" value="UniProtKB-SubCell"/>
</dbReference>
<dbReference type="Pfam" id="PF03798">
    <property type="entry name" value="TRAM_LAG1_CLN8"/>
    <property type="match status" value="1"/>
</dbReference>
<keyword evidence="3 7" id="KW-1133">Transmembrane helix</keyword>
<feature type="transmembrane region" description="Helical" evidence="7">
    <location>
        <begin position="157"/>
        <end position="179"/>
    </location>
</feature>
<dbReference type="GO" id="GO:0050291">
    <property type="term" value="F:sphingosine N-acyltransferase activity"/>
    <property type="evidence" value="ECO:0007669"/>
    <property type="project" value="TreeGrafter"/>
</dbReference>
<dbReference type="Ensembl" id="ENSCHIT00010055365.1">
    <property type="protein sequence ID" value="ENSCHIP00010039640.1"/>
    <property type="gene ID" value="ENSCHIG00010029212.1"/>
</dbReference>
<dbReference type="GO" id="GO:0055088">
    <property type="term" value="P:lipid homeostasis"/>
    <property type="evidence" value="ECO:0007669"/>
    <property type="project" value="TreeGrafter"/>
</dbReference>
<keyword evidence="2 5" id="KW-0812">Transmembrane</keyword>